<dbReference type="AlphaFoldDB" id="K0RSM5"/>
<proteinExistence type="predicted"/>
<dbReference type="EMBL" id="AGNL01030461">
    <property type="protein sequence ID" value="EJK56803.1"/>
    <property type="molecule type" value="Genomic_DNA"/>
</dbReference>
<evidence type="ECO:0000313" key="3">
    <source>
        <dbReference type="Proteomes" id="UP000266841"/>
    </source>
</evidence>
<comment type="caution">
    <text evidence="2">The sequence shown here is derived from an EMBL/GenBank/DDBJ whole genome shotgun (WGS) entry which is preliminary data.</text>
</comment>
<protein>
    <submittedName>
        <fullName evidence="2">Uncharacterized protein</fullName>
    </submittedName>
</protein>
<gene>
    <name evidence="2" type="ORF">THAOC_23235</name>
</gene>
<feature type="compositionally biased region" description="Basic and acidic residues" evidence="1">
    <location>
        <begin position="1"/>
        <end position="19"/>
    </location>
</feature>
<feature type="region of interest" description="Disordered" evidence="1">
    <location>
        <begin position="1"/>
        <end position="29"/>
    </location>
</feature>
<name>K0RSM5_THAOC</name>
<reference evidence="2 3" key="1">
    <citation type="journal article" date="2012" name="Genome Biol.">
        <title>Genome and low-iron response of an oceanic diatom adapted to chronic iron limitation.</title>
        <authorList>
            <person name="Lommer M."/>
            <person name="Specht M."/>
            <person name="Roy A.S."/>
            <person name="Kraemer L."/>
            <person name="Andreson R."/>
            <person name="Gutowska M.A."/>
            <person name="Wolf J."/>
            <person name="Bergner S.V."/>
            <person name="Schilhabel M.B."/>
            <person name="Klostermeier U.C."/>
            <person name="Beiko R.G."/>
            <person name="Rosenstiel P."/>
            <person name="Hippler M."/>
            <person name="Laroche J."/>
        </authorList>
    </citation>
    <scope>NUCLEOTIDE SEQUENCE [LARGE SCALE GENOMIC DNA]</scope>
    <source>
        <strain evidence="2 3">CCMP1005</strain>
    </source>
</reference>
<sequence length="148" mass="16380">MFCDRRRAGRRGREVEPQHATRQRVVHRRREDEASAAAIDDGIGGRRLALVATIERRLSRDLNVNLSVAGSPGLGTLYDSGSQFQHTLAESSVAKLVVKSEAICLCGHKRVERVDGYLPNDVWKDNLSEVFLPGMVLEAEKVLCGLVK</sequence>
<dbReference type="Proteomes" id="UP000266841">
    <property type="component" value="Unassembled WGS sequence"/>
</dbReference>
<organism evidence="2 3">
    <name type="scientific">Thalassiosira oceanica</name>
    <name type="common">Marine diatom</name>
    <dbReference type="NCBI Taxonomy" id="159749"/>
    <lineage>
        <taxon>Eukaryota</taxon>
        <taxon>Sar</taxon>
        <taxon>Stramenopiles</taxon>
        <taxon>Ochrophyta</taxon>
        <taxon>Bacillariophyta</taxon>
        <taxon>Coscinodiscophyceae</taxon>
        <taxon>Thalassiosirophycidae</taxon>
        <taxon>Thalassiosirales</taxon>
        <taxon>Thalassiosiraceae</taxon>
        <taxon>Thalassiosira</taxon>
    </lineage>
</organism>
<evidence type="ECO:0000256" key="1">
    <source>
        <dbReference type="SAM" id="MobiDB-lite"/>
    </source>
</evidence>
<accession>K0RSM5</accession>
<keyword evidence="3" id="KW-1185">Reference proteome</keyword>
<evidence type="ECO:0000313" key="2">
    <source>
        <dbReference type="EMBL" id="EJK56803.1"/>
    </source>
</evidence>